<name>A0A3S2X5M4_9BACI</name>
<dbReference type="Pfam" id="PF06133">
    <property type="entry name" value="Com_YlbF"/>
    <property type="match status" value="1"/>
</dbReference>
<dbReference type="GeneID" id="87619433"/>
<dbReference type="PANTHER" id="PTHR38448">
    <property type="entry name" value="REGULATORY PROTEIN YLBF-RELATED"/>
    <property type="match status" value="1"/>
</dbReference>
<dbReference type="Proteomes" id="UP000288024">
    <property type="component" value="Unassembled WGS sequence"/>
</dbReference>
<dbReference type="Gene3D" id="1.20.1500.10">
    <property type="entry name" value="YheA/YmcA-like"/>
    <property type="match status" value="1"/>
</dbReference>
<dbReference type="AlphaFoldDB" id="A0A3S2X5M4"/>
<accession>A0A3S2X5M4</accession>
<evidence type="ECO:0008006" key="3">
    <source>
        <dbReference type="Google" id="ProtNLM"/>
    </source>
</evidence>
<dbReference type="EMBL" id="RZTZ01000001">
    <property type="protein sequence ID" value="RVT67023.1"/>
    <property type="molecule type" value="Genomic_DNA"/>
</dbReference>
<evidence type="ECO:0000313" key="2">
    <source>
        <dbReference type="Proteomes" id="UP000288024"/>
    </source>
</evidence>
<dbReference type="RefSeq" id="WP_127734437.1">
    <property type="nucleotide sequence ID" value="NZ_CAJCKN010000079.1"/>
</dbReference>
<reference evidence="1 2" key="1">
    <citation type="submission" date="2019-01" db="EMBL/GenBank/DDBJ databases">
        <title>Bacillus sp. M5HDSG1-1, whole genome shotgun sequence.</title>
        <authorList>
            <person name="Tuo L."/>
        </authorList>
    </citation>
    <scope>NUCLEOTIDE SEQUENCE [LARGE SCALE GENOMIC DNA]</scope>
    <source>
        <strain evidence="1 2">M5HDSG1-1</strain>
    </source>
</reference>
<protein>
    <recommendedName>
        <fullName evidence="3">Cell fate regulator YmcA, YheA/YmcA/DUF963 family (Controls sporulation, competence, biofilm development)</fullName>
    </recommendedName>
</protein>
<dbReference type="PIRSF" id="PIRSF021287">
    <property type="entry name" value="Biofilm_formation_YmcA"/>
    <property type="match status" value="1"/>
</dbReference>
<organism evidence="1 2">
    <name type="scientific">Niallia taxi</name>
    <dbReference type="NCBI Taxonomy" id="2499688"/>
    <lineage>
        <taxon>Bacteria</taxon>
        <taxon>Bacillati</taxon>
        <taxon>Bacillota</taxon>
        <taxon>Bacilli</taxon>
        <taxon>Bacillales</taxon>
        <taxon>Bacillaceae</taxon>
        <taxon>Niallia</taxon>
    </lineage>
</organism>
<dbReference type="InterPro" id="IPR016783">
    <property type="entry name" value="Biofilm_formation_YmcA"/>
</dbReference>
<dbReference type="SUPFAM" id="SSF158622">
    <property type="entry name" value="YheA/YmcA-like"/>
    <property type="match status" value="1"/>
</dbReference>
<sequence>MVKYTKEEILKRTEELAQMIQQTEEVDFYIRAEKQINQNSKVNDRIAQIKKLQKQAVNLQHYGKITALKDTEAKIDALQAEIDELPIVADFKESQKIVNDMLQMVTKTIANNVADSFNEDKTPDKKQNNKLH</sequence>
<comment type="caution">
    <text evidence="1">The sequence shown here is derived from an EMBL/GenBank/DDBJ whole genome shotgun (WGS) entry which is preliminary data.</text>
</comment>
<gene>
    <name evidence="1" type="ORF">EM808_00660</name>
</gene>
<dbReference type="PANTHER" id="PTHR38448:SF1">
    <property type="entry name" value="YLBF FAMILY REGULATOR"/>
    <property type="match status" value="1"/>
</dbReference>
<dbReference type="InterPro" id="IPR023378">
    <property type="entry name" value="YheA/YmcA-like_dom_sf"/>
</dbReference>
<dbReference type="InterPro" id="IPR010368">
    <property type="entry name" value="Com_YlbF"/>
</dbReference>
<evidence type="ECO:0000313" key="1">
    <source>
        <dbReference type="EMBL" id="RVT67023.1"/>
    </source>
</evidence>
<proteinExistence type="predicted"/>
<dbReference type="InterPro" id="IPR052767">
    <property type="entry name" value="Bact_com_dev_regulator"/>
</dbReference>
<keyword evidence="2" id="KW-1185">Reference proteome</keyword>